<proteinExistence type="predicted"/>
<keyword evidence="4" id="KW-1185">Reference proteome</keyword>
<evidence type="ECO:0000256" key="1">
    <source>
        <dbReference type="SAM" id="Coils"/>
    </source>
</evidence>
<dbReference type="EMBL" id="JADGJD010001801">
    <property type="protein sequence ID" value="KAJ3037744.1"/>
    <property type="molecule type" value="Genomic_DNA"/>
</dbReference>
<feature type="compositionally biased region" description="Gly residues" evidence="2">
    <location>
        <begin position="37"/>
        <end position="50"/>
    </location>
</feature>
<dbReference type="GO" id="GO:0005737">
    <property type="term" value="C:cytoplasm"/>
    <property type="evidence" value="ECO:0007669"/>
    <property type="project" value="TreeGrafter"/>
</dbReference>
<dbReference type="GO" id="GO:0072318">
    <property type="term" value="P:clathrin coat disassembly"/>
    <property type="evidence" value="ECO:0007669"/>
    <property type="project" value="TreeGrafter"/>
</dbReference>
<sequence>GLVRVSRALAPKVEVKTPPPVVKKEEKKSGLSDFEGFAGGGSSGGNGGGAPIRPGGYAERYVQNAVDAAVTKLRDQNQQAENEEALKLALKDQTDDRINAWRRGKEDNLRALLSSLDLVLWKELEWKTINLSELITPQQVKIRYMKAVGKVHPDKLSQEASVEHKLIANGVFSTLNKGWDSFKVQNGMA</sequence>
<feature type="non-terminal residue" evidence="3">
    <location>
        <position position="1"/>
    </location>
</feature>
<feature type="region of interest" description="Disordered" evidence="2">
    <location>
        <begin position="1"/>
        <end position="54"/>
    </location>
</feature>
<gene>
    <name evidence="3" type="ORF">HK097_003423</name>
</gene>
<evidence type="ECO:0000313" key="3">
    <source>
        <dbReference type="EMBL" id="KAJ3037744.1"/>
    </source>
</evidence>
<accession>A0AAD5S4F2</accession>
<dbReference type="GO" id="GO:0030276">
    <property type="term" value="F:clathrin binding"/>
    <property type="evidence" value="ECO:0007669"/>
    <property type="project" value="TreeGrafter"/>
</dbReference>
<evidence type="ECO:0000256" key="2">
    <source>
        <dbReference type="SAM" id="MobiDB-lite"/>
    </source>
</evidence>
<name>A0AAD5S4F2_9FUNG</name>
<dbReference type="InterPro" id="IPR036869">
    <property type="entry name" value="J_dom_sf"/>
</dbReference>
<keyword evidence="1" id="KW-0175">Coiled coil</keyword>
<reference evidence="3" key="1">
    <citation type="submission" date="2020-05" db="EMBL/GenBank/DDBJ databases">
        <title>Phylogenomic resolution of chytrid fungi.</title>
        <authorList>
            <person name="Stajich J.E."/>
            <person name="Amses K."/>
            <person name="Simmons R."/>
            <person name="Seto K."/>
            <person name="Myers J."/>
            <person name="Bonds A."/>
            <person name="Quandt C.A."/>
            <person name="Barry K."/>
            <person name="Liu P."/>
            <person name="Grigoriev I."/>
            <person name="Longcore J.E."/>
            <person name="James T.Y."/>
        </authorList>
    </citation>
    <scope>NUCLEOTIDE SEQUENCE</scope>
    <source>
        <strain evidence="3">JEL0318</strain>
    </source>
</reference>
<dbReference type="AlphaFoldDB" id="A0AAD5S4F2"/>
<evidence type="ECO:0008006" key="5">
    <source>
        <dbReference type="Google" id="ProtNLM"/>
    </source>
</evidence>
<comment type="caution">
    <text evidence="3">The sequence shown here is derived from an EMBL/GenBank/DDBJ whole genome shotgun (WGS) entry which is preliminary data.</text>
</comment>
<feature type="coiled-coil region" evidence="1">
    <location>
        <begin position="63"/>
        <end position="93"/>
    </location>
</feature>
<dbReference type="FunFam" id="1.10.287.110:FF:000002">
    <property type="entry name" value="putative tyrosine-protein phosphatase auxilin isoform X2"/>
    <property type="match status" value="1"/>
</dbReference>
<dbReference type="PANTHER" id="PTHR23172">
    <property type="entry name" value="AUXILIN/CYCLIN G-ASSOCIATED KINASE-RELATED"/>
    <property type="match status" value="1"/>
</dbReference>
<dbReference type="SUPFAM" id="SSF46565">
    <property type="entry name" value="Chaperone J-domain"/>
    <property type="match status" value="1"/>
</dbReference>
<dbReference type="Proteomes" id="UP001212841">
    <property type="component" value="Unassembled WGS sequence"/>
</dbReference>
<protein>
    <recommendedName>
        <fullName evidence="5">J domain-containing protein</fullName>
    </recommendedName>
</protein>
<dbReference type="PANTHER" id="PTHR23172:SF19">
    <property type="entry name" value="J DOMAIN-CONTAINING PROTEIN"/>
    <property type="match status" value="1"/>
</dbReference>
<dbReference type="Gene3D" id="1.10.287.110">
    <property type="entry name" value="DnaJ domain"/>
    <property type="match status" value="1"/>
</dbReference>
<evidence type="ECO:0000313" key="4">
    <source>
        <dbReference type="Proteomes" id="UP001212841"/>
    </source>
</evidence>
<dbReference type="GO" id="GO:0072583">
    <property type="term" value="P:clathrin-dependent endocytosis"/>
    <property type="evidence" value="ECO:0007669"/>
    <property type="project" value="TreeGrafter"/>
</dbReference>
<organism evidence="3 4">
    <name type="scientific">Rhizophlyctis rosea</name>
    <dbReference type="NCBI Taxonomy" id="64517"/>
    <lineage>
        <taxon>Eukaryota</taxon>
        <taxon>Fungi</taxon>
        <taxon>Fungi incertae sedis</taxon>
        <taxon>Chytridiomycota</taxon>
        <taxon>Chytridiomycota incertae sedis</taxon>
        <taxon>Chytridiomycetes</taxon>
        <taxon>Rhizophlyctidales</taxon>
        <taxon>Rhizophlyctidaceae</taxon>
        <taxon>Rhizophlyctis</taxon>
    </lineage>
</organism>
<dbReference type="GO" id="GO:0031982">
    <property type="term" value="C:vesicle"/>
    <property type="evidence" value="ECO:0007669"/>
    <property type="project" value="TreeGrafter"/>
</dbReference>